<evidence type="ECO:0000259" key="4">
    <source>
        <dbReference type="SMART" id="SM00479"/>
    </source>
</evidence>
<dbReference type="InterPro" id="IPR036397">
    <property type="entry name" value="RNaseH_sf"/>
</dbReference>
<feature type="domain" description="Exonuclease" evidence="4">
    <location>
        <begin position="7"/>
        <end position="180"/>
    </location>
</feature>
<dbReference type="GO" id="GO:0008408">
    <property type="term" value="F:3'-5' exonuclease activity"/>
    <property type="evidence" value="ECO:0007669"/>
    <property type="project" value="TreeGrafter"/>
</dbReference>
<dbReference type="KEGG" id="ccjz:ccrud_14030"/>
<keyword evidence="5" id="KW-0614">Plasmid</keyword>
<protein>
    <recommendedName>
        <fullName evidence="4">Exonuclease domain-containing protein</fullName>
    </recommendedName>
</protein>
<geneLocation type="plasmid" evidence="5 6">
    <name>pCRULAC1</name>
</geneLocation>
<dbReference type="NCBIfam" id="NF005927">
    <property type="entry name" value="PRK07942.1"/>
    <property type="match status" value="1"/>
</dbReference>
<dbReference type="Proteomes" id="UP000076929">
    <property type="component" value="Plasmid pCRULAC1"/>
</dbReference>
<evidence type="ECO:0000256" key="1">
    <source>
        <dbReference type="ARBA" id="ARBA00022722"/>
    </source>
</evidence>
<dbReference type="EMBL" id="CP015623">
    <property type="protein sequence ID" value="ANE05455.1"/>
    <property type="molecule type" value="Genomic_DNA"/>
</dbReference>
<organism evidence="5 6">
    <name type="scientific">Corynebacterium crudilactis</name>
    <dbReference type="NCBI Taxonomy" id="1652495"/>
    <lineage>
        <taxon>Bacteria</taxon>
        <taxon>Bacillati</taxon>
        <taxon>Actinomycetota</taxon>
        <taxon>Actinomycetes</taxon>
        <taxon>Mycobacteriales</taxon>
        <taxon>Corynebacteriaceae</taxon>
        <taxon>Corynebacterium</taxon>
    </lineage>
</organism>
<evidence type="ECO:0000313" key="5">
    <source>
        <dbReference type="EMBL" id="ANE05455.1"/>
    </source>
</evidence>
<dbReference type="GO" id="GO:0003676">
    <property type="term" value="F:nucleic acid binding"/>
    <property type="evidence" value="ECO:0007669"/>
    <property type="project" value="InterPro"/>
</dbReference>
<dbReference type="InterPro" id="IPR012337">
    <property type="entry name" value="RNaseH-like_sf"/>
</dbReference>
<dbReference type="RefSeq" id="WP_066570121.1">
    <property type="nucleotide sequence ID" value="NZ_CP015623.1"/>
</dbReference>
<dbReference type="PANTHER" id="PTHR30231">
    <property type="entry name" value="DNA POLYMERASE III SUBUNIT EPSILON"/>
    <property type="match status" value="1"/>
</dbReference>
<keyword evidence="1" id="KW-0540">Nuclease</keyword>
<dbReference type="AlphaFoldDB" id="A0A172QXL8"/>
<dbReference type="PANTHER" id="PTHR30231:SF4">
    <property type="entry name" value="PROTEIN NEN2"/>
    <property type="match status" value="1"/>
</dbReference>
<dbReference type="CDD" id="cd06127">
    <property type="entry name" value="DEDDh"/>
    <property type="match status" value="1"/>
</dbReference>
<keyword evidence="2" id="KW-0378">Hydrolase</keyword>
<reference evidence="5 6" key="1">
    <citation type="submission" date="2016-05" db="EMBL/GenBank/DDBJ databases">
        <title>Complete genome sequence of Corynebacterium crudilactis, a new Corynebacterium species isolated from raw cow's milk.</title>
        <authorList>
            <person name="Christian R."/>
            <person name="Zimmermann J."/>
            <person name="Lipski A."/>
            <person name="Kalinowski J."/>
        </authorList>
    </citation>
    <scope>NUCLEOTIDE SEQUENCE [LARGE SCALE GENOMIC DNA]</scope>
    <source>
        <strain evidence="5 6">JZ16</strain>
        <plasmid evidence="5 6">pCRULAC1</plasmid>
    </source>
</reference>
<evidence type="ECO:0000256" key="3">
    <source>
        <dbReference type="ARBA" id="ARBA00022839"/>
    </source>
</evidence>
<sequence length="231" mass="25822">MDFTSLQFCAFDLETTGINVNEDRIVTANITHIDPITGHVDSTNWLANPGIDISPQATEVHGISNEHARQHGRPHDDVVQEVATNLTTAWNDGKAIIVYNAPFDLSMMTALTQQQFQVGGLVIDPLTLDRALSFRRGSRKLVDVAKHYELPVDEGNAHAADYDALLAARIAWRVLRRFKRQLPSTIEDLMLYQSNAYRRQHESLKKYMESKGTQISGDAGWPVQHSVTTGN</sequence>
<keyword evidence="6" id="KW-1185">Reference proteome</keyword>
<dbReference type="SUPFAM" id="SSF53098">
    <property type="entry name" value="Ribonuclease H-like"/>
    <property type="match status" value="1"/>
</dbReference>
<evidence type="ECO:0000313" key="6">
    <source>
        <dbReference type="Proteomes" id="UP000076929"/>
    </source>
</evidence>
<name>A0A172QXL8_9CORY</name>
<gene>
    <name evidence="5" type="ORF">ccrud_14030</name>
</gene>
<proteinExistence type="predicted"/>
<dbReference type="OrthoDB" id="190275at2"/>
<evidence type="ECO:0000256" key="2">
    <source>
        <dbReference type="ARBA" id="ARBA00022801"/>
    </source>
</evidence>
<keyword evidence="3" id="KW-0269">Exonuclease</keyword>
<dbReference type="SMART" id="SM00479">
    <property type="entry name" value="EXOIII"/>
    <property type="match status" value="1"/>
</dbReference>
<dbReference type="InterPro" id="IPR013520">
    <property type="entry name" value="Ribonucl_H"/>
</dbReference>
<dbReference type="Pfam" id="PF00929">
    <property type="entry name" value="RNase_T"/>
    <property type="match status" value="1"/>
</dbReference>
<dbReference type="GO" id="GO:0005829">
    <property type="term" value="C:cytosol"/>
    <property type="evidence" value="ECO:0007669"/>
    <property type="project" value="TreeGrafter"/>
</dbReference>
<dbReference type="Gene3D" id="3.30.420.10">
    <property type="entry name" value="Ribonuclease H-like superfamily/Ribonuclease H"/>
    <property type="match status" value="1"/>
</dbReference>
<accession>A0A172QXL8</accession>